<evidence type="ECO:0000313" key="4">
    <source>
        <dbReference type="Proteomes" id="UP000799437"/>
    </source>
</evidence>
<evidence type="ECO:0000313" key="3">
    <source>
        <dbReference type="EMBL" id="KAF2757807.1"/>
    </source>
</evidence>
<keyword evidence="4" id="KW-1185">Reference proteome</keyword>
<dbReference type="InterPro" id="IPR003121">
    <property type="entry name" value="SWIB_MDM2_domain"/>
</dbReference>
<dbReference type="Proteomes" id="UP000799437">
    <property type="component" value="Unassembled WGS sequence"/>
</dbReference>
<dbReference type="GeneID" id="54485219"/>
<dbReference type="PANTHER" id="PTHR13844">
    <property type="entry name" value="SWI/SNF-RELATED MATRIX-ASSOCIATED ACTIN-DEPENDENT REGULATOR OF CHROMATIN SUBFAMILY D"/>
    <property type="match status" value="1"/>
</dbReference>
<dbReference type="SUPFAM" id="SSF47592">
    <property type="entry name" value="SWIB/MDM2 domain"/>
    <property type="match status" value="1"/>
</dbReference>
<dbReference type="CDD" id="cd10568">
    <property type="entry name" value="SWIB_like"/>
    <property type="match status" value="1"/>
</dbReference>
<reference evidence="3" key="1">
    <citation type="journal article" date="2020" name="Stud. Mycol.">
        <title>101 Dothideomycetes genomes: a test case for predicting lifestyles and emergence of pathogens.</title>
        <authorList>
            <person name="Haridas S."/>
            <person name="Albert R."/>
            <person name="Binder M."/>
            <person name="Bloem J."/>
            <person name="Labutti K."/>
            <person name="Salamov A."/>
            <person name="Andreopoulos B."/>
            <person name="Baker S."/>
            <person name="Barry K."/>
            <person name="Bills G."/>
            <person name="Bluhm B."/>
            <person name="Cannon C."/>
            <person name="Castanera R."/>
            <person name="Culley D."/>
            <person name="Daum C."/>
            <person name="Ezra D."/>
            <person name="Gonzalez J."/>
            <person name="Henrissat B."/>
            <person name="Kuo A."/>
            <person name="Liang C."/>
            <person name="Lipzen A."/>
            <person name="Lutzoni F."/>
            <person name="Magnuson J."/>
            <person name="Mondo S."/>
            <person name="Nolan M."/>
            <person name="Ohm R."/>
            <person name="Pangilinan J."/>
            <person name="Park H.-J."/>
            <person name="Ramirez L."/>
            <person name="Alfaro M."/>
            <person name="Sun H."/>
            <person name="Tritt A."/>
            <person name="Yoshinaga Y."/>
            <person name="Zwiers L.-H."/>
            <person name="Turgeon B."/>
            <person name="Goodwin S."/>
            <person name="Spatafora J."/>
            <person name="Crous P."/>
            <person name="Grigoriev I."/>
        </authorList>
    </citation>
    <scope>NUCLEOTIDE SEQUENCE</scope>
    <source>
        <strain evidence="3">CBS 121739</strain>
    </source>
</reference>
<dbReference type="InterPro" id="IPR036885">
    <property type="entry name" value="SWIB_MDM2_dom_sf"/>
</dbReference>
<proteinExistence type="predicted"/>
<sequence length="362" mass="41460">MALLIGEGLVRIPFLTYSLITRHILPSTEAATYTVNSSMITKADLMRTFRNAGPLTGVPPPHTVNAAAQQQLQMQQAADAHRRELGKRIARKPTDKNLPDGVEDIMIGDSVQEYRKLRDVEKRLDSVMMRKRLDITDSMNRSMTRYRTMRIWISNTAENQPWQQGSMETDVFDFTSENNATYKVRIEGRLLDDDDDGLPGKEWDKGTNGEADEDQDAVDQDGDNTTKRTATKPASTSQRTKLSHFFKSIIIDFDRSKHLQPDGFTQIEWKRPTDPASQEANFDSLEFERKSDENINVTVNLVRDDQPERFRLSKPLAELLDTEEDERANVMMGIWNYIKAQNLQEDEDTRRVQCDARLKAVC</sequence>
<name>A0A6A6W8A0_9PEZI</name>
<dbReference type="Gene3D" id="1.10.245.10">
    <property type="entry name" value="SWIB/MDM2 domain"/>
    <property type="match status" value="1"/>
</dbReference>
<feature type="compositionally biased region" description="Acidic residues" evidence="1">
    <location>
        <begin position="210"/>
        <end position="222"/>
    </location>
</feature>
<dbReference type="PROSITE" id="PS51925">
    <property type="entry name" value="SWIB_MDM2"/>
    <property type="match status" value="1"/>
</dbReference>
<dbReference type="AlphaFoldDB" id="A0A6A6W8A0"/>
<organism evidence="3 4">
    <name type="scientific">Pseudovirgaria hyperparasitica</name>
    <dbReference type="NCBI Taxonomy" id="470096"/>
    <lineage>
        <taxon>Eukaryota</taxon>
        <taxon>Fungi</taxon>
        <taxon>Dikarya</taxon>
        <taxon>Ascomycota</taxon>
        <taxon>Pezizomycotina</taxon>
        <taxon>Dothideomycetes</taxon>
        <taxon>Dothideomycetes incertae sedis</taxon>
        <taxon>Acrospermales</taxon>
        <taxon>Acrospermaceae</taxon>
        <taxon>Pseudovirgaria</taxon>
    </lineage>
</organism>
<gene>
    <name evidence="3" type="ORF">EJ05DRAFT_477023</name>
</gene>
<evidence type="ECO:0000259" key="2">
    <source>
        <dbReference type="PROSITE" id="PS51925"/>
    </source>
</evidence>
<protein>
    <recommendedName>
        <fullName evidence="2">DM2 domain-containing protein</fullName>
    </recommendedName>
</protein>
<evidence type="ECO:0000256" key="1">
    <source>
        <dbReference type="SAM" id="MobiDB-lite"/>
    </source>
</evidence>
<feature type="region of interest" description="Disordered" evidence="1">
    <location>
        <begin position="191"/>
        <end position="239"/>
    </location>
</feature>
<dbReference type="EMBL" id="ML996573">
    <property type="protein sequence ID" value="KAF2757807.1"/>
    <property type="molecule type" value="Genomic_DNA"/>
</dbReference>
<feature type="domain" description="DM2" evidence="2">
    <location>
        <begin position="305"/>
        <end position="362"/>
    </location>
</feature>
<feature type="compositionally biased region" description="Basic and acidic residues" evidence="1">
    <location>
        <begin position="198"/>
        <end position="207"/>
    </location>
</feature>
<dbReference type="Pfam" id="PF02201">
    <property type="entry name" value="SWIB"/>
    <property type="match status" value="1"/>
</dbReference>
<dbReference type="OrthoDB" id="10263741at2759"/>
<accession>A0A6A6W8A0</accession>
<dbReference type="RefSeq" id="XP_033600258.1">
    <property type="nucleotide sequence ID" value="XM_033744165.1"/>
</dbReference>